<protein>
    <submittedName>
        <fullName evidence="1">Uncharacterized protein</fullName>
    </submittedName>
</protein>
<name>A0AA38I9R4_9CUCU</name>
<reference evidence="1" key="1">
    <citation type="journal article" date="2023" name="G3 (Bethesda)">
        <title>Whole genome assemblies of Zophobas morio and Tenebrio molitor.</title>
        <authorList>
            <person name="Kaur S."/>
            <person name="Stinson S.A."/>
            <person name="diCenzo G.C."/>
        </authorList>
    </citation>
    <scope>NUCLEOTIDE SEQUENCE</scope>
    <source>
        <strain evidence="1">QUZm001</strain>
    </source>
</reference>
<organism evidence="1 2">
    <name type="scientific">Zophobas morio</name>
    <dbReference type="NCBI Taxonomy" id="2755281"/>
    <lineage>
        <taxon>Eukaryota</taxon>
        <taxon>Metazoa</taxon>
        <taxon>Ecdysozoa</taxon>
        <taxon>Arthropoda</taxon>
        <taxon>Hexapoda</taxon>
        <taxon>Insecta</taxon>
        <taxon>Pterygota</taxon>
        <taxon>Neoptera</taxon>
        <taxon>Endopterygota</taxon>
        <taxon>Coleoptera</taxon>
        <taxon>Polyphaga</taxon>
        <taxon>Cucujiformia</taxon>
        <taxon>Tenebrionidae</taxon>
        <taxon>Zophobas</taxon>
    </lineage>
</organism>
<dbReference type="AlphaFoldDB" id="A0AA38I9R4"/>
<dbReference type="EMBL" id="JALNTZ010000006">
    <property type="protein sequence ID" value="KAJ3650039.1"/>
    <property type="molecule type" value="Genomic_DNA"/>
</dbReference>
<keyword evidence="2" id="KW-1185">Reference proteome</keyword>
<accession>A0AA38I9R4</accession>
<evidence type="ECO:0000313" key="1">
    <source>
        <dbReference type="EMBL" id="KAJ3650039.1"/>
    </source>
</evidence>
<comment type="caution">
    <text evidence="1">The sequence shown here is derived from an EMBL/GenBank/DDBJ whole genome shotgun (WGS) entry which is preliminary data.</text>
</comment>
<proteinExistence type="predicted"/>
<dbReference type="Proteomes" id="UP001168821">
    <property type="component" value="Unassembled WGS sequence"/>
</dbReference>
<evidence type="ECO:0000313" key="2">
    <source>
        <dbReference type="Proteomes" id="UP001168821"/>
    </source>
</evidence>
<gene>
    <name evidence="1" type="ORF">Zmor_021750</name>
</gene>
<sequence length="277" mass="31652">MPSSCKKCNTAITPTVSSLKCCIRGVHNHIKCLDISKAQFELMKTISGLDWKCLECRGLNSTNANASKCKCCEIIPKLKIIIDKLSQSVELLKNQLSQVKETPSAIEFEEVVQEVTDRQIRKSNLIMFGVPEQASNMSSADRKVSDENYVNNSLFQFGETSDIISSKCNRIGRFEPTRAAPRPMRIYLENGEQVVKLLRGIRKNRDIINENQIYKNVRVSLDKTPKQRTYYKKIRQELQERKNGGEEGLIIKYIRGIPRVMVANKRSNHRDSNNLNK</sequence>